<feature type="domain" description="Serine aminopeptidase S33" evidence="1">
    <location>
        <begin position="27"/>
        <end position="134"/>
    </location>
</feature>
<dbReference type="InterPro" id="IPR015946">
    <property type="entry name" value="KH_dom-like_a/b"/>
</dbReference>
<dbReference type="SUPFAM" id="SSF82784">
    <property type="entry name" value="OsmC-like"/>
    <property type="match status" value="1"/>
</dbReference>
<accession>A0ABQ6LRQ5</accession>
<evidence type="ECO:0000259" key="1">
    <source>
        <dbReference type="Pfam" id="PF12146"/>
    </source>
</evidence>
<keyword evidence="3" id="KW-1185">Reference proteome</keyword>
<dbReference type="Pfam" id="PF02566">
    <property type="entry name" value="OsmC"/>
    <property type="match status" value="1"/>
</dbReference>
<evidence type="ECO:0000313" key="2">
    <source>
        <dbReference type="EMBL" id="GMG84254.1"/>
    </source>
</evidence>
<dbReference type="Proteomes" id="UP001239909">
    <property type="component" value="Unassembled WGS sequence"/>
</dbReference>
<dbReference type="Gene3D" id="3.40.50.1820">
    <property type="entry name" value="alpha/beta hydrolase"/>
    <property type="match status" value="1"/>
</dbReference>
<gene>
    <name evidence="2" type="ORF">LNKW23_34690</name>
</gene>
<evidence type="ECO:0000313" key="3">
    <source>
        <dbReference type="Proteomes" id="UP001239909"/>
    </source>
</evidence>
<protein>
    <submittedName>
        <fullName evidence="2">Bifunctional alpha/beta hydrolase/OsmC family protein</fullName>
    </submittedName>
</protein>
<proteinExistence type="predicted"/>
<dbReference type="InterPro" id="IPR029058">
    <property type="entry name" value="AB_hydrolase_fold"/>
</dbReference>
<dbReference type="GO" id="GO:0016787">
    <property type="term" value="F:hydrolase activity"/>
    <property type="evidence" value="ECO:0007669"/>
    <property type="project" value="UniProtKB-KW"/>
</dbReference>
<dbReference type="InterPro" id="IPR003718">
    <property type="entry name" value="OsmC/Ohr_fam"/>
</dbReference>
<dbReference type="InterPro" id="IPR036102">
    <property type="entry name" value="OsmC/Ohrsf"/>
</dbReference>
<sequence>MKTEKLDFPGHSGARLAARLDLPGGRPRAVALFAHCFTCGKDIAAARRIAGRLSAEGIAVLRFDFTGLGHSEGEFGSTGFSANIGDLVAAAEHLAGRGLAPEILIGHSLGGAAVLAAAGDLPSVRAVVTIGAPADPGHVLHNFGAGLEAIRAEGEAEVTLGGRKFSISKGFVEDVEAARLTGRIAGLKRALLVLHAPRDAQVGIENASEIFRAAKHPKSFVSLDDADHLLTRAADADYAAGVIAAWALRYLPAEPGEAAPAEEVVRVSEADPGGFLQNIRVGPRHRLRADEPPAVGGSDLGPSPYGLVSAGLGACTAMTVRMYARRKGWPLEDVQVEIEHDKIHAEDCEHCETRDGKIDRFRRRIRLSGPLDAAQRARLMEIADRCPVHRTLESAVVVETEAVESGAAAD</sequence>
<dbReference type="RefSeq" id="WP_285673251.1">
    <property type="nucleotide sequence ID" value="NZ_BSYI01000032.1"/>
</dbReference>
<keyword evidence="2" id="KW-0378">Hydrolase</keyword>
<dbReference type="SUPFAM" id="SSF53474">
    <property type="entry name" value="alpha/beta-Hydrolases"/>
    <property type="match status" value="1"/>
</dbReference>
<dbReference type="PANTHER" id="PTHR39624">
    <property type="entry name" value="PROTEIN INVOLVED IN RIMO-MEDIATED BETA-METHYLTHIOLATION OF RIBOSOMAL PROTEIN S12 YCAO"/>
    <property type="match status" value="1"/>
</dbReference>
<dbReference type="Pfam" id="PF12146">
    <property type="entry name" value="Hydrolase_4"/>
    <property type="match status" value="1"/>
</dbReference>
<name>A0ABQ6LRQ5_9RHOB</name>
<dbReference type="InterPro" id="IPR022742">
    <property type="entry name" value="Hydrolase_4"/>
</dbReference>
<reference evidence="2 3" key="1">
    <citation type="submission" date="2023-04" db="EMBL/GenBank/DDBJ databases">
        <title>Marinoamorphus aggregata gen. nov., sp. Nov., isolate from tissue of brittle star Ophioplocus japonicus.</title>
        <authorList>
            <person name="Kawano K."/>
            <person name="Sawayama S."/>
            <person name="Nakagawa S."/>
        </authorList>
    </citation>
    <scope>NUCLEOTIDE SEQUENCE [LARGE SCALE GENOMIC DNA]</scope>
    <source>
        <strain evidence="2 3">NKW23</strain>
    </source>
</reference>
<organism evidence="2 3">
    <name type="scientific">Paralimibaculum aggregatum</name>
    <dbReference type="NCBI Taxonomy" id="3036245"/>
    <lineage>
        <taxon>Bacteria</taxon>
        <taxon>Pseudomonadati</taxon>
        <taxon>Pseudomonadota</taxon>
        <taxon>Alphaproteobacteria</taxon>
        <taxon>Rhodobacterales</taxon>
        <taxon>Paracoccaceae</taxon>
        <taxon>Paralimibaculum</taxon>
    </lineage>
</organism>
<dbReference type="EMBL" id="BSYI01000032">
    <property type="protein sequence ID" value="GMG84254.1"/>
    <property type="molecule type" value="Genomic_DNA"/>
</dbReference>
<dbReference type="PANTHER" id="PTHR39624:SF2">
    <property type="entry name" value="OSMC-LIKE PROTEIN"/>
    <property type="match status" value="1"/>
</dbReference>
<dbReference type="Gene3D" id="3.30.300.20">
    <property type="match status" value="1"/>
</dbReference>
<comment type="caution">
    <text evidence="2">The sequence shown here is derived from an EMBL/GenBank/DDBJ whole genome shotgun (WGS) entry which is preliminary data.</text>
</comment>